<dbReference type="AlphaFoldDB" id="A0A8S3Z523"/>
<accession>A0A8S3Z523</accession>
<evidence type="ECO:0000256" key="1">
    <source>
        <dbReference type="ARBA" id="ARBA00004141"/>
    </source>
</evidence>
<dbReference type="PANTHER" id="PTHR10361">
    <property type="entry name" value="SODIUM-BILE ACID COTRANSPORTER"/>
    <property type="match status" value="1"/>
</dbReference>
<dbReference type="EMBL" id="CAJHNH020001169">
    <property type="protein sequence ID" value="CAG5121826.1"/>
    <property type="molecule type" value="Genomic_DNA"/>
</dbReference>
<keyword evidence="8" id="KW-1185">Reference proteome</keyword>
<comment type="similarity">
    <text evidence="2">Belongs to the bile acid:sodium symporter (BASS) (TC 2.A.28) family.</text>
</comment>
<evidence type="ECO:0000313" key="7">
    <source>
        <dbReference type="EMBL" id="CAG5121826.1"/>
    </source>
</evidence>
<feature type="non-terminal residue" evidence="7">
    <location>
        <position position="1"/>
    </location>
</feature>
<evidence type="ECO:0000256" key="3">
    <source>
        <dbReference type="ARBA" id="ARBA00022692"/>
    </source>
</evidence>
<sequence>IAYAVAVNLAVEPGIALGLFACGCAPGGLASNIFTYLLHGNVSLSITMTLVSTLASF</sequence>
<protein>
    <submittedName>
        <fullName evidence="7">Uncharacterized protein</fullName>
    </submittedName>
</protein>
<name>A0A8S3Z523_9EUPU</name>
<evidence type="ECO:0000256" key="4">
    <source>
        <dbReference type="ARBA" id="ARBA00022847"/>
    </source>
</evidence>
<dbReference type="InterPro" id="IPR002657">
    <property type="entry name" value="BilAc:Na_symport/Acr3"/>
</dbReference>
<dbReference type="Pfam" id="PF01758">
    <property type="entry name" value="SBF"/>
    <property type="match status" value="1"/>
</dbReference>
<keyword evidence="3" id="KW-0812">Transmembrane</keyword>
<keyword evidence="4" id="KW-0813">Transport</keyword>
<keyword evidence="6" id="KW-0472">Membrane</keyword>
<evidence type="ECO:0000256" key="2">
    <source>
        <dbReference type="ARBA" id="ARBA00006528"/>
    </source>
</evidence>
<dbReference type="GO" id="GO:0016020">
    <property type="term" value="C:membrane"/>
    <property type="evidence" value="ECO:0007669"/>
    <property type="project" value="UniProtKB-SubCell"/>
</dbReference>
<evidence type="ECO:0000313" key="8">
    <source>
        <dbReference type="Proteomes" id="UP000678393"/>
    </source>
</evidence>
<keyword evidence="5" id="KW-1133">Transmembrane helix</keyword>
<reference evidence="7" key="1">
    <citation type="submission" date="2021-04" db="EMBL/GenBank/DDBJ databases">
        <authorList>
            <consortium name="Molecular Ecology Group"/>
        </authorList>
    </citation>
    <scope>NUCLEOTIDE SEQUENCE</scope>
</reference>
<evidence type="ECO:0000256" key="5">
    <source>
        <dbReference type="ARBA" id="ARBA00022989"/>
    </source>
</evidence>
<dbReference type="PANTHER" id="PTHR10361:SF28">
    <property type="entry name" value="P3 PROTEIN-RELATED"/>
    <property type="match status" value="1"/>
</dbReference>
<dbReference type="OrthoDB" id="203097at2759"/>
<dbReference type="InterPro" id="IPR038770">
    <property type="entry name" value="Na+/solute_symporter_sf"/>
</dbReference>
<dbReference type="GO" id="GO:0015293">
    <property type="term" value="F:symporter activity"/>
    <property type="evidence" value="ECO:0007669"/>
    <property type="project" value="UniProtKB-KW"/>
</dbReference>
<proteinExistence type="inferred from homology"/>
<dbReference type="Gene3D" id="1.20.1530.20">
    <property type="match status" value="1"/>
</dbReference>
<comment type="caution">
    <text evidence="7">The sequence shown here is derived from an EMBL/GenBank/DDBJ whole genome shotgun (WGS) entry which is preliminary data.</text>
</comment>
<gene>
    <name evidence="7" type="ORF">CUNI_LOCUS7384</name>
</gene>
<evidence type="ECO:0000256" key="6">
    <source>
        <dbReference type="ARBA" id="ARBA00023136"/>
    </source>
</evidence>
<keyword evidence="4" id="KW-0769">Symport</keyword>
<organism evidence="7 8">
    <name type="scientific">Candidula unifasciata</name>
    <dbReference type="NCBI Taxonomy" id="100452"/>
    <lineage>
        <taxon>Eukaryota</taxon>
        <taxon>Metazoa</taxon>
        <taxon>Spiralia</taxon>
        <taxon>Lophotrochozoa</taxon>
        <taxon>Mollusca</taxon>
        <taxon>Gastropoda</taxon>
        <taxon>Heterobranchia</taxon>
        <taxon>Euthyneura</taxon>
        <taxon>Panpulmonata</taxon>
        <taxon>Eupulmonata</taxon>
        <taxon>Stylommatophora</taxon>
        <taxon>Helicina</taxon>
        <taxon>Helicoidea</taxon>
        <taxon>Geomitridae</taxon>
        <taxon>Candidula</taxon>
    </lineage>
</organism>
<comment type="subcellular location">
    <subcellularLocation>
        <location evidence="1">Membrane</location>
        <topology evidence="1">Multi-pass membrane protein</topology>
    </subcellularLocation>
</comment>
<feature type="non-terminal residue" evidence="7">
    <location>
        <position position="57"/>
    </location>
</feature>
<dbReference type="InterPro" id="IPR004710">
    <property type="entry name" value="Bilac:Na_transpt"/>
</dbReference>
<dbReference type="Proteomes" id="UP000678393">
    <property type="component" value="Unassembled WGS sequence"/>
</dbReference>